<proteinExistence type="inferred from homology"/>
<keyword evidence="3" id="KW-1003">Cell membrane</keyword>
<evidence type="ECO:0000313" key="11">
    <source>
        <dbReference type="EMBL" id="GES08004.1"/>
    </source>
</evidence>
<keyword evidence="2" id="KW-0813">Transport</keyword>
<evidence type="ECO:0000256" key="6">
    <source>
        <dbReference type="ARBA" id="ARBA00022989"/>
    </source>
</evidence>
<dbReference type="Proteomes" id="UP000331127">
    <property type="component" value="Unassembled WGS sequence"/>
</dbReference>
<keyword evidence="12" id="KW-1185">Reference proteome</keyword>
<dbReference type="PANTHER" id="PTHR11795">
    <property type="entry name" value="BRANCHED-CHAIN AMINO ACID TRANSPORT SYSTEM PERMEASE PROTEIN LIVH"/>
    <property type="match status" value="1"/>
</dbReference>
<feature type="transmembrane region" description="Helical" evidence="10">
    <location>
        <begin position="218"/>
        <end position="238"/>
    </location>
</feature>
<dbReference type="CDD" id="cd06582">
    <property type="entry name" value="TM_PBP1_LivH_like"/>
    <property type="match status" value="1"/>
</dbReference>
<feature type="transmembrane region" description="Helical" evidence="10">
    <location>
        <begin position="60"/>
        <end position="78"/>
    </location>
</feature>
<evidence type="ECO:0000256" key="9">
    <source>
        <dbReference type="SAM" id="MobiDB-lite"/>
    </source>
</evidence>
<evidence type="ECO:0000256" key="5">
    <source>
        <dbReference type="ARBA" id="ARBA00022970"/>
    </source>
</evidence>
<sequence length="651" mass="68118">MDLLMQHLFNGVVASSVYMLIAVGITLVFGLTRLINFAHGQFLVLAVFVALDLITAGVPFVFAALAAVVAAGVIGWLSERLLFRFTMDNPYNGLIIGLGLLLVLESAAFKIWGGFQVGVPAALDGGAGLGDTYFAWNRVLVLVMAGLVTAGLFVLLARTKLGAQLRAAHENPVAASHVGVNVGRMVTVAFVAGSALAGLGGVFYGTLQPVGAFDGAHLILKGFAVALLGGLGNVSGLAKASVLYGIGETLVAGYGRAEYVPFFTYGVIIVVLLVRPGGLFEKHPPSDSTFARSSRGVAHVRRHSRVETLLGGAAFVLLPIVIFEAVGTSRLQSLVLLSVLYAIQVYALAYVYETTGVLSIAQGGLMAVGAYSAGVIAVHLGLGFWWALLVAVPLTVVAGALLGLVVSRCTGHYLLLVTLAFSALVTQVTLTAIDLTNGDNGLILPESLPVIGSITFTDLRSQFYLVLLVALLAAFGLRRFKPTRFGRQLAGVRENESLARSIGLRVGRAKVGAFALSGAVSAVGGVLYLYTQTVIVPTSFDTIFSIKIVIILILGGISLAGPLVASMVFVLLPELLRLDPVDQQFLFGVLLIMIILLLPHGLVPALITGYSTLRSRLIRTGHPAAAADSGRPAAGGADVRSPSDLVREEIS</sequence>
<dbReference type="CDD" id="cd06581">
    <property type="entry name" value="TM_PBP1_LivM_like"/>
    <property type="match status" value="1"/>
</dbReference>
<feature type="region of interest" description="Disordered" evidence="9">
    <location>
        <begin position="624"/>
        <end position="651"/>
    </location>
</feature>
<dbReference type="InterPro" id="IPR043428">
    <property type="entry name" value="LivM-like"/>
</dbReference>
<feature type="transmembrane region" description="Helical" evidence="10">
    <location>
        <begin position="511"/>
        <end position="531"/>
    </location>
</feature>
<protein>
    <submittedName>
        <fullName evidence="11">ABC transporter permease</fullName>
    </submittedName>
</protein>
<feature type="transmembrane region" description="Helical" evidence="10">
    <location>
        <begin position="413"/>
        <end position="433"/>
    </location>
</feature>
<dbReference type="EMBL" id="BLAE01000008">
    <property type="protein sequence ID" value="GES08004.1"/>
    <property type="molecule type" value="Genomic_DNA"/>
</dbReference>
<organism evidence="11 12">
    <name type="scientific">Acrocarpospora macrocephala</name>
    <dbReference type="NCBI Taxonomy" id="150177"/>
    <lineage>
        <taxon>Bacteria</taxon>
        <taxon>Bacillati</taxon>
        <taxon>Actinomycetota</taxon>
        <taxon>Actinomycetes</taxon>
        <taxon>Streptosporangiales</taxon>
        <taxon>Streptosporangiaceae</taxon>
        <taxon>Acrocarpospora</taxon>
    </lineage>
</organism>
<feature type="transmembrane region" description="Helical" evidence="10">
    <location>
        <begin position="463"/>
        <end position="480"/>
    </location>
</feature>
<evidence type="ECO:0000256" key="1">
    <source>
        <dbReference type="ARBA" id="ARBA00004651"/>
    </source>
</evidence>
<feature type="transmembrane region" description="Helical" evidence="10">
    <location>
        <begin position="384"/>
        <end position="406"/>
    </location>
</feature>
<keyword evidence="4 10" id="KW-0812">Transmembrane</keyword>
<accession>A0A5M3WGE1</accession>
<keyword evidence="6 10" id="KW-1133">Transmembrane helix</keyword>
<comment type="similarity">
    <text evidence="8">Belongs to the binding-protein-dependent transport system permease family. LivHM subfamily.</text>
</comment>
<name>A0A5M3WGE1_9ACTN</name>
<dbReference type="GO" id="GO:0005886">
    <property type="term" value="C:plasma membrane"/>
    <property type="evidence" value="ECO:0007669"/>
    <property type="project" value="UniProtKB-SubCell"/>
</dbReference>
<evidence type="ECO:0000256" key="7">
    <source>
        <dbReference type="ARBA" id="ARBA00023136"/>
    </source>
</evidence>
<feature type="transmembrane region" description="Helical" evidence="10">
    <location>
        <begin position="133"/>
        <end position="156"/>
    </location>
</feature>
<dbReference type="GO" id="GO:0006865">
    <property type="term" value="P:amino acid transport"/>
    <property type="evidence" value="ECO:0007669"/>
    <property type="project" value="UniProtKB-KW"/>
</dbReference>
<feature type="transmembrane region" description="Helical" evidence="10">
    <location>
        <begin position="259"/>
        <end position="278"/>
    </location>
</feature>
<dbReference type="InterPro" id="IPR001851">
    <property type="entry name" value="ABC_transp_permease"/>
</dbReference>
<comment type="caution">
    <text evidence="11">The sequence shown here is derived from an EMBL/GenBank/DDBJ whole genome shotgun (WGS) entry which is preliminary data.</text>
</comment>
<comment type="subcellular location">
    <subcellularLocation>
        <location evidence="1">Cell membrane</location>
        <topology evidence="1">Multi-pass membrane protein</topology>
    </subcellularLocation>
</comment>
<dbReference type="OrthoDB" id="9807115at2"/>
<feature type="transmembrane region" description="Helical" evidence="10">
    <location>
        <begin position="186"/>
        <end position="206"/>
    </location>
</feature>
<dbReference type="Pfam" id="PF02653">
    <property type="entry name" value="BPD_transp_2"/>
    <property type="match status" value="2"/>
</dbReference>
<dbReference type="AlphaFoldDB" id="A0A5M3WGE1"/>
<dbReference type="PANTHER" id="PTHR11795:SF445">
    <property type="entry name" value="AMINO ACID ABC TRANSPORTER PERMEASE PROTEIN"/>
    <property type="match status" value="1"/>
</dbReference>
<feature type="transmembrane region" description="Helical" evidence="10">
    <location>
        <begin position="309"/>
        <end position="327"/>
    </location>
</feature>
<keyword evidence="5" id="KW-0029">Amino-acid transport</keyword>
<feature type="compositionally biased region" description="Low complexity" evidence="9">
    <location>
        <begin position="624"/>
        <end position="638"/>
    </location>
</feature>
<evidence type="ECO:0000256" key="10">
    <source>
        <dbReference type="SAM" id="Phobius"/>
    </source>
</evidence>
<dbReference type="GO" id="GO:0015658">
    <property type="term" value="F:branched-chain amino acid transmembrane transporter activity"/>
    <property type="evidence" value="ECO:0007669"/>
    <property type="project" value="InterPro"/>
</dbReference>
<gene>
    <name evidence="11" type="ORF">Amac_015990</name>
</gene>
<feature type="transmembrane region" description="Helical" evidence="10">
    <location>
        <begin position="334"/>
        <end position="352"/>
    </location>
</feature>
<dbReference type="InterPro" id="IPR052157">
    <property type="entry name" value="BCAA_transport_permease"/>
</dbReference>
<feature type="transmembrane region" description="Helical" evidence="10">
    <location>
        <begin position="12"/>
        <end position="30"/>
    </location>
</feature>
<reference evidence="11 12" key="1">
    <citation type="submission" date="2019-10" db="EMBL/GenBank/DDBJ databases">
        <title>Whole genome shotgun sequence of Acrocarpospora macrocephala NBRC 16266.</title>
        <authorList>
            <person name="Ichikawa N."/>
            <person name="Kimura A."/>
            <person name="Kitahashi Y."/>
            <person name="Komaki H."/>
            <person name="Oguchi A."/>
        </authorList>
    </citation>
    <scope>NUCLEOTIDE SEQUENCE [LARGE SCALE GENOMIC DNA]</scope>
    <source>
        <strain evidence="11 12">NBRC 16266</strain>
    </source>
</reference>
<feature type="transmembrane region" description="Helical" evidence="10">
    <location>
        <begin position="90"/>
        <end position="113"/>
    </location>
</feature>
<evidence type="ECO:0000256" key="3">
    <source>
        <dbReference type="ARBA" id="ARBA00022475"/>
    </source>
</evidence>
<keyword evidence="7 10" id="KW-0472">Membrane</keyword>
<evidence type="ECO:0000256" key="2">
    <source>
        <dbReference type="ARBA" id="ARBA00022448"/>
    </source>
</evidence>
<feature type="transmembrane region" description="Helical" evidence="10">
    <location>
        <begin position="543"/>
        <end position="573"/>
    </location>
</feature>
<evidence type="ECO:0000256" key="4">
    <source>
        <dbReference type="ARBA" id="ARBA00022692"/>
    </source>
</evidence>
<dbReference type="RefSeq" id="WP_155353654.1">
    <property type="nucleotide sequence ID" value="NZ_BAAAHL010000012.1"/>
</dbReference>
<evidence type="ECO:0000256" key="8">
    <source>
        <dbReference type="ARBA" id="ARBA00037998"/>
    </source>
</evidence>
<evidence type="ECO:0000313" key="12">
    <source>
        <dbReference type="Proteomes" id="UP000331127"/>
    </source>
</evidence>
<feature type="transmembrane region" description="Helical" evidence="10">
    <location>
        <begin position="585"/>
        <end position="607"/>
    </location>
</feature>